<dbReference type="PANTHER" id="PTHR11601">
    <property type="entry name" value="CYSTEINE DESULFURYLASE FAMILY MEMBER"/>
    <property type="match status" value="1"/>
</dbReference>
<dbReference type="PIRSF" id="PIRSF005572">
    <property type="entry name" value="NifS"/>
    <property type="match status" value="1"/>
</dbReference>
<evidence type="ECO:0000313" key="12">
    <source>
        <dbReference type="Proteomes" id="UP000464178"/>
    </source>
</evidence>
<evidence type="ECO:0000313" key="11">
    <source>
        <dbReference type="EMBL" id="VTR99123.1"/>
    </source>
</evidence>
<comment type="similarity">
    <text evidence="2">Belongs to the class-V pyridoxal-phosphate-dependent aminotransferase family. NifS/IscS subfamily.</text>
</comment>
<dbReference type="InterPro" id="IPR000192">
    <property type="entry name" value="Aminotrans_V_dom"/>
</dbReference>
<comment type="cofactor">
    <cofactor evidence="1">
        <name>pyridoxal 5'-phosphate</name>
        <dbReference type="ChEBI" id="CHEBI:597326"/>
    </cofactor>
</comment>
<dbReference type="Gene3D" id="1.10.260.50">
    <property type="match status" value="2"/>
</dbReference>
<dbReference type="InterPro" id="IPR015422">
    <property type="entry name" value="PyrdxlP-dep_Trfase_small"/>
</dbReference>
<proteinExistence type="inferred from homology"/>
<comment type="catalytic activity">
    <reaction evidence="8">
        <text>(sulfur carrier)-H + L-cysteine = (sulfur carrier)-SH + L-alanine</text>
        <dbReference type="Rhea" id="RHEA:43892"/>
        <dbReference type="Rhea" id="RHEA-COMP:14737"/>
        <dbReference type="Rhea" id="RHEA-COMP:14739"/>
        <dbReference type="ChEBI" id="CHEBI:29917"/>
        <dbReference type="ChEBI" id="CHEBI:35235"/>
        <dbReference type="ChEBI" id="CHEBI:57972"/>
        <dbReference type="ChEBI" id="CHEBI:64428"/>
        <dbReference type="EC" id="2.8.1.7"/>
    </reaction>
</comment>
<feature type="region of interest" description="Disordered" evidence="9">
    <location>
        <begin position="90"/>
        <end position="187"/>
    </location>
</feature>
<keyword evidence="7" id="KW-0411">Iron-sulfur</keyword>
<evidence type="ECO:0000256" key="4">
    <source>
        <dbReference type="ARBA" id="ARBA00022723"/>
    </source>
</evidence>
<evidence type="ECO:0000256" key="7">
    <source>
        <dbReference type="ARBA" id="ARBA00023014"/>
    </source>
</evidence>
<evidence type="ECO:0000256" key="8">
    <source>
        <dbReference type="ARBA" id="ARBA00050776"/>
    </source>
</evidence>
<dbReference type="GO" id="GO:0046872">
    <property type="term" value="F:metal ion binding"/>
    <property type="evidence" value="ECO:0007669"/>
    <property type="project" value="UniProtKB-KW"/>
</dbReference>
<feature type="domain" description="Aminotransferase class V" evidence="10">
    <location>
        <begin position="4"/>
        <end position="85"/>
    </location>
</feature>
<feature type="domain" description="Aminotransferase class V" evidence="10">
    <location>
        <begin position="193"/>
        <end position="461"/>
    </location>
</feature>
<evidence type="ECO:0000256" key="9">
    <source>
        <dbReference type="SAM" id="MobiDB-lite"/>
    </source>
</evidence>
<evidence type="ECO:0000256" key="6">
    <source>
        <dbReference type="ARBA" id="ARBA00023004"/>
    </source>
</evidence>
<evidence type="ECO:0000256" key="3">
    <source>
        <dbReference type="ARBA" id="ARBA00022679"/>
    </source>
</evidence>
<accession>A0A6P2DBM5</accession>
<dbReference type="GO" id="GO:0031071">
    <property type="term" value="F:cysteine desulfurase activity"/>
    <property type="evidence" value="ECO:0007669"/>
    <property type="project" value="UniProtKB-EC"/>
</dbReference>
<dbReference type="Gene3D" id="3.40.640.10">
    <property type="entry name" value="Type I PLP-dependent aspartate aminotransferase-like (Major domain)"/>
    <property type="match status" value="2"/>
</dbReference>
<dbReference type="GO" id="GO:0051536">
    <property type="term" value="F:iron-sulfur cluster binding"/>
    <property type="evidence" value="ECO:0007669"/>
    <property type="project" value="UniProtKB-KW"/>
</dbReference>
<dbReference type="Proteomes" id="UP000464178">
    <property type="component" value="Chromosome"/>
</dbReference>
<feature type="compositionally biased region" description="Polar residues" evidence="9">
    <location>
        <begin position="118"/>
        <end position="127"/>
    </location>
</feature>
<keyword evidence="6" id="KW-0408">Iron</keyword>
<protein>
    <recommendedName>
        <fullName evidence="10">Aminotransferase class V domain-containing protein</fullName>
    </recommendedName>
</protein>
<reference evidence="11 12" key="1">
    <citation type="submission" date="2019-05" db="EMBL/GenBank/DDBJ databases">
        <authorList>
            <consortium name="Science for Life Laboratories"/>
        </authorList>
    </citation>
    <scope>NUCLEOTIDE SEQUENCE [LARGE SCALE GENOMIC DNA]</scope>
    <source>
        <strain evidence="11">Soil9</strain>
    </source>
</reference>
<dbReference type="Gene3D" id="3.90.1150.10">
    <property type="entry name" value="Aspartate Aminotransferase, domain 1"/>
    <property type="match status" value="2"/>
</dbReference>
<dbReference type="Pfam" id="PF00266">
    <property type="entry name" value="Aminotran_5"/>
    <property type="match status" value="2"/>
</dbReference>
<organism evidence="11 12">
    <name type="scientific">Gemmata massiliana</name>
    <dbReference type="NCBI Taxonomy" id="1210884"/>
    <lineage>
        <taxon>Bacteria</taxon>
        <taxon>Pseudomonadati</taxon>
        <taxon>Planctomycetota</taxon>
        <taxon>Planctomycetia</taxon>
        <taxon>Gemmatales</taxon>
        <taxon>Gemmataceae</taxon>
        <taxon>Gemmata</taxon>
    </lineage>
</organism>
<dbReference type="KEGG" id="gms:SOIL9_00460"/>
<dbReference type="InterPro" id="IPR016454">
    <property type="entry name" value="Cysteine_dSase"/>
</dbReference>
<gene>
    <name evidence="11" type="ORF">SOIL9_00460</name>
</gene>
<dbReference type="PANTHER" id="PTHR11601:SF34">
    <property type="entry name" value="CYSTEINE DESULFURASE"/>
    <property type="match status" value="1"/>
</dbReference>
<dbReference type="RefSeq" id="WP_315854020.1">
    <property type="nucleotide sequence ID" value="NZ_LR593886.1"/>
</dbReference>
<keyword evidence="4" id="KW-0479">Metal-binding</keyword>
<evidence type="ECO:0000256" key="2">
    <source>
        <dbReference type="ARBA" id="ARBA00006490"/>
    </source>
</evidence>
<keyword evidence="3" id="KW-0808">Transferase</keyword>
<dbReference type="InterPro" id="IPR015424">
    <property type="entry name" value="PyrdxlP-dep_Trfase"/>
</dbReference>
<dbReference type="InterPro" id="IPR015421">
    <property type="entry name" value="PyrdxlP-dep_Trfase_major"/>
</dbReference>
<keyword evidence="12" id="KW-1185">Reference proteome</keyword>
<evidence type="ECO:0000259" key="10">
    <source>
        <dbReference type="Pfam" id="PF00266"/>
    </source>
</evidence>
<evidence type="ECO:0000256" key="1">
    <source>
        <dbReference type="ARBA" id="ARBA00001933"/>
    </source>
</evidence>
<name>A0A6P2DBM5_9BACT</name>
<keyword evidence="5" id="KW-0663">Pyridoxal phosphate</keyword>
<evidence type="ECO:0000256" key="5">
    <source>
        <dbReference type="ARBA" id="ARBA00022898"/>
    </source>
</evidence>
<sequence>MSAIYLDHNATTPLLPEVWDAMRPLMTETFGNPSSAHATGRKARQALEDAREKIAGLLGAHPDEVTFTSGATEANNLAIFGLMGKQRQPNPLTPFASLSAGPVSGASRGPATKEGGTEPNTQATTPQAPALSPSPLRGGVWKGLWPQPTPPSPLPEGKGEKELSTDTAPSTEKMRASSPFPSGRGDGGVGCLSSRLEHPCVVEPLRHLESLGVGVEWMPANARGVIESGAIAARAGSLVCVMLANHETGAVQPVREIALALPKGARLHCDAVQAVGKMPVNFRELGATTLTASAHKFGGPKGVGVLLAKRGTSLTPLTYGGHQQQGRRPGTEPVALAVGFAVALELATRNMDTNRTKLESHRARLWTALERTCPPVVLNGPEIGAPDVVPTTLNVSFPGCRSDLLLMSLDLAGVACATGSACSSGSLLPSPVLRAMGVPDEVLKSALRFSFSPAQTSEEIDDAAARIAKCVSATRA</sequence>
<dbReference type="AlphaFoldDB" id="A0A6P2DBM5"/>
<dbReference type="EMBL" id="LR593886">
    <property type="protein sequence ID" value="VTR99123.1"/>
    <property type="molecule type" value="Genomic_DNA"/>
</dbReference>
<dbReference type="SUPFAM" id="SSF53383">
    <property type="entry name" value="PLP-dependent transferases"/>
    <property type="match status" value="1"/>
</dbReference>